<dbReference type="Proteomes" id="UP000016933">
    <property type="component" value="Unassembled WGS sequence"/>
</dbReference>
<keyword evidence="2" id="KW-1185">Reference proteome</keyword>
<proteinExistence type="predicted"/>
<protein>
    <submittedName>
        <fullName evidence="1">Uncharacterized protein</fullName>
    </submittedName>
</protein>
<gene>
    <name evidence="1" type="ORF">DOTSEDRAFT_67475</name>
</gene>
<dbReference type="STRING" id="675120.N1PZJ9"/>
<evidence type="ECO:0000313" key="2">
    <source>
        <dbReference type="Proteomes" id="UP000016933"/>
    </source>
</evidence>
<organism evidence="1 2">
    <name type="scientific">Dothistroma septosporum (strain NZE10 / CBS 128990)</name>
    <name type="common">Red band needle blight fungus</name>
    <name type="synonym">Mycosphaerella pini</name>
    <dbReference type="NCBI Taxonomy" id="675120"/>
    <lineage>
        <taxon>Eukaryota</taxon>
        <taxon>Fungi</taxon>
        <taxon>Dikarya</taxon>
        <taxon>Ascomycota</taxon>
        <taxon>Pezizomycotina</taxon>
        <taxon>Dothideomycetes</taxon>
        <taxon>Dothideomycetidae</taxon>
        <taxon>Mycosphaerellales</taxon>
        <taxon>Mycosphaerellaceae</taxon>
        <taxon>Dothistroma</taxon>
    </lineage>
</organism>
<dbReference type="AlphaFoldDB" id="N1PZJ9"/>
<dbReference type="HOGENOM" id="CLU_2096810_0_0_1"/>
<sequence>MRSPFPITLALCASNTLARRLFQQPVDLSIRNLDILSTEKTVGSPLAHPPAKIIKLDDIVPVIDANGNARCCPIGTVNNGIACVFPESSVCPPGTRLVGSLWYQRGRPAMSHHSTF</sequence>
<dbReference type="EMBL" id="KB446535">
    <property type="protein sequence ID" value="EME48438.1"/>
    <property type="molecule type" value="Genomic_DNA"/>
</dbReference>
<reference evidence="1 2" key="2">
    <citation type="journal article" date="2012" name="PLoS Pathog.">
        <title>Diverse lifestyles and strategies of plant pathogenesis encoded in the genomes of eighteen Dothideomycetes fungi.</title>
        <authorList>
            <person name="Ohm R.A."/>
            <person name="Feau N."/>
            <person name="Henrissat B."/>
            <person name="Schoch C.L."/>
            <person name="Horwitz B.A."/>
            <person name="Barry K.W."/>
            <person name="Condon B.J."/>
            <person name="Copeland A.C."/>
            <person name="Dhillon B."/>
            <person name="Glaser F."/>
            <person name="Hesse C.N."/>
            <person name="Kosti I."/>
            <person name="LaButti K."/>
            <person name="Lindquist E.A."/>
            <person name="Lucas S."/>
            <person name="Salamov A.A."/>
            <person name="Bradshaw R.E."/>
            <person name="Ciuffetti L."/>
            <person name="Hamelin R.C."/>
            <person name="Kema G.H.J."/>
            <person name="Lawrence C."/>
            <person name="Scott J.A."/>
            <person name="Spatafora J.W."/>
            <person name="Turgeon B.G."/>
            <person name="de Wit P.J.G.M."/>
            <person name="Zhong S."/>
            <person name="Goodwin S.B."/>
            <person name="Grigoriev I.V."/>
        </authorList>
    </citation>
    <scope>NUCLEOTIDE SEQUENCE [LARGE SCALE GENOMIC DNA]</scope>
    <source>
        <strain evidence="2">NZE10 / CBS 128990</strain>
    </source>
</reference>
<dbReference type="eggNOG" id="ENOG502S2WU">
    <property type="taxonomic scope" value="Eukaryota"/>
</dbReference>
<accession>N1PZJ9</accession>
<reference evidence="2" key="1">
    <citation type="journal article" date="2012" name="PLoS Genet.">
        <title>The genomes of the fungal plant pathogens Cladosporium fulvum and Dothistroma septosporum reveal adaptation to different hosts and lifestyles but also signatures of common ancestry.</title>
        <authorList>
            <person name="de Wit P.J.G.M."/>
            <person name="van der Burgt A."/>
            <person name="Oekmen B."/>
            <person name="Stergiopoulos I."/>
            <person name="Abd-Elsalam K.A."/>
            <person name="Aerts A.L."/>
            <person name="Bahkali A.H."/>
            <person name="Beenen H.G."/>
            <person name="Chettri P."/>
            <person name="Cox M.P."/>
            <person name="Datema E."/>
            <person name="de Vries R.P."/>
            <person name="Dhillon B."/>
            <person name="Ganley A.R."/>
            <person name="Griffiths S.A."/>
            <person name="Guo Y."/>
            <person name="Hamelin R.C."/>
            <person name="Henrissat B."/>
            <person name="Kabir M.S."/>
            <person name="Jashni M.K."/>
            <person name="Kema G."/>
            <person name="Klaubauf S."/>
            <person name="Lapidus A."/>
            <person name="Levasseur A."/>
            <person name="Lindquist E."/>
            <person name="Mehrabi R."/>
            <person name="Ohm R.A."/>
            <person name="Owen T.J."/>
            <person name="Salamov A."/>
            <person name="Schwelm A."/>
            <person name="Schijlen E."/>
            <person name="Sun H."/>
            <person name="van den Burg H.A."/>
            <person name="van Ham R.C.H.J."/>
            <person name="Zhang S."/>
            <person name="Goodwin S.B."/>
            <person name="Grigoriev I.V."/>
            <person name="Collemare J."/>
            <person name="Bradshaw R.E."/>
        </authorList>
    </citation>
    <scope>NUCLEOTIDE SEQUENCE [LARGE SCALE GENOMIC DNA]</scope>
    <source>
        <strain evidence="2">NZE10 / CBS 128990</strain>
    </source>
</reference>
<evidence type="ECO:0000313" key="1">
    <source>
        <dbReference type="EMBL" id="EME48438.1"/>
    </source>
</evidence>
<dbReference type="OrthoDB" id="7250310at2759"/>
<name>N1PZJ9_DOTSN</name>